<dbReference type="Pfam" id="PF03976">
    <property type="entry name" value="PPK2"/>
    <property type="match status" value="2"/>
</dbReference>
<dbReference type="NCBIfam" id="TIGR03708">
    <property type="entry name" value="poly_P_AMP_trns"/>
    <property type="match status" value="1"/>
</dbReference>
<dbReference type="GO" id="GO:0043751">
    <property type="term" value="F:polyphosphate:AMP phosphotransferase activity"/>
    <property type="evidence" value="ECO:0007669"/>
    <property type="project" value="InterPro"/>
</dbReference>
<dbReference type="PANTHER" id="PTHR34383:SF3">
    <property type="entry name" value="POLYPHOSPHATE:AMP PHOSPHOTRANSFERASE"/>
    <property type="match status" value="1"/>
</dbReference>
<dbReference type="EMBL" id="MN079081">
    <property type="protein sequence ID" value="QEA04212.1"/>
    <property type="molecule type" value="Genomic_DNA"/>
</dbReference>
<gene>
    <name evidence="2" type="ORF">KBTEX_00516</name>
</gene>
<proteinExistence type="predicted"/>
<evidence type="ECO:0000259" key="1">
    <source>
        <dbReference type="Pfam" id="PF03976"/>
    </source>
</evidence>
<feature type="domain" description="Polyphosphate kinase-2-related" evidence="1">
    <location>
        <begin position="270"/>
        <end position="491"/>
    </location>
</feature>
<reference evidence="2" key="1">
    <citation type="submission" date="2019-06" db="EMBL/GenBank/DDBJ databases">
        <authorList>
            <person name="Murdoch R.W."/>
            <person name="Fathepure B."/>
        </authorList>
    </citation>
    <scope>NUCLEOTIDE SEQUENCE</scope>
</reference>
<dbReference type="InterPro" id="IPR022489">
    <property type="entry name" value="PolyP_AMP_Tfrase"/>
</dbReference>
<dbReference type="PANTHER" id="PTHR34383">
    <property type="entry name" value="POLYPHOSPHATE:AMP PHOSPHOTRANSFERASE-RELATED"/>
    <property type="match status" value="1"/>
</dbReference>
<dbReference type="InterPro" id="IPR027417">
    <property type="entry name" value="P-loop_NTPase"/>
</dbReference>
<dbReference type="EC" id="2.7.4.-" evidence="2"/>
<evidence type="ECO:0000313" key="2">
    <source>
        <dbReference type="EMBL" id="QEA04212.1"/>
    </source>
</evidence>
<name>A0A5B8RA04_9ZZZZ</name>
<organism evidence="2">
    <name type="scientific">uncultured organism</name>
    <dbReference type="NCBI Taxonomy" id="155900"/>
    <lineage>
        <taxon>unclassified sequences</taxon>
        <taxon>environmental samples</taxon>
    </lineage>
</organism>
<accession>A0A5B8RA04</accession>
<dbReference type="AlphaFoldDB" id="A0A5B8RA04"/>
<feature type="domain" description="Polyphosphate kinase-2-related" evidence="1">
    <location>
        <begin position="11"/>
        <end position="232"/>
    </location>
</feature>
<dbReference type="SUPFAM" id="SSF52540">
    <property type="entry name" value="P-loop containing nucleoside triphosphate hydrolases"/>
    <property type="match status" value="2"/>
</dbReference>
<dbReference type="InterPro" id="IPR022488">
    <property type="entry name" value="PPK2-related"/>
</dbReference>
<dbReference type="GO" id="GO:0006797">
    <property type="term" value="P:polyphosphate metabolic process"/>
    <property type="evidence" value="ECO:0007669"/>
    <property type="project" value="InterPro"/>
</dbReference>
<keyword evidence="2" id="KW-0808">Transferase</keyword>
<protein>
    <submittedName>
        <fullName evidence="2">Polyphosphate:AMP phosphotransferase</fullName>
        <ecNumber evidence="2">2.7.4.-</ecNumber>
    </submittedName>
</protein>
<sequence length="499" mass="58519">MLETAELGRRVDRRTYHAELDPLRRELLELQWRLRHADFPLVLIFEGVDNAAKGELVNTLSDWLDTRAVDFVAFGPKTDEERGRPRFWRYWRALPGRGRTAVFHSSWYTGTLIERTLNELPDADFDHHMRRIGRFETLLTREGALVLKFWLHMSAARQKAYFRELARRRDGRWLTSPLDRRLNRHHDHLCQAAERAIRLTDHARSPWAVIEAEDRRYRNLAVGRHIRDALAARLDTPPPAAPAPAAPETATAAADEDTVLDYLDPGHHHLDKATYKQRKRELTQQLAALTWRAHHEGVSVVLVFEGWDAAGKGGTIRRLLRGIDVRLARVIEIAAPTDEELDHPYLWRFWRHLPRDGFVTLYDRSWYGRVLVERVENLTPRERWREAYPEINEFEDQLVEHGSLVMKFWLHIDADEQLRRFEARANTPHKHYKLTDEDWRNRERRPAYERAVHEMVAHTSTAAAPWQLIPANDKRYARVEVMQRLVDALHARLGGEGHK</sequence>
<dbReference type="Gene3D" id="3.40.50.300">
    <property type="entry name" value="P-loop containing nucleotide triphosphate hydrolases"/>
    <property type="match status" value="2"/>
</dbReference>